<protein>
    <submittedName>
        <fullName evidence="4">L domain-like protein</fullName>
    </submittedName>
</protein>
<feature type="compositionally biased region" description="Low complexity" evidence="3">
    <location>
        <begin position="224"/>
        <end position="238"/>
    </location>
</feature>
<dbReference type="Gene3D" id="3.80.10.10">
    <property type="entry name" value="Ribonuclease Inhibitor"/>
    <property type="match status" value="3"/>
</dbReference>
<dbReference type="PANTHER" id="PTHR48051:SF1">
    <property type="entry name" value="RAS SUPPRESSOR PROTEIN 1"/>
    <property type="match status" value="1"/>
</dbReference>
<dbReference type="EMBL" id="ML995820">
    <property type="protein sequence ID" value="KAF2771277.1"/>
    <property type="molecule type" value="Genomic_DNA"/>
</dbReference>
<dbReference type="SMART" id="SM00364">
    <property type="entry name" value="LRR_BAC"/>
    <property type="match status" value="5"/>
</dbReference>
<dbReference type="AlphaFoldDB" id="A0A6G1LEG4"/>
<dbReference type="PROSITE" id="PS51450">
    <property type="entry name" value="LRR"/>
    <property type="match status" value="3"/>
</dbReference>
<name>A0A6G1LEG4_9PEZI</name>
<dbReference type="Pfam" id="PF13855">
    <property type="entry name" value="LRR_8"/>
    <property type="match status" value="1"/>
</dbReference>
<dbReference type="InterPro" id="IPR001611">
    <property type="entry name" value="Leu-rich_rpt"/>
</dbReference>
<dbReference type="InterPro" id="IPR050216">
    <property type="entry name" value="LRR_domain-containing"/>
</dbReference>
<feature type="compositionally biased region" description="Pro residues" evidence="3">
    <location>
        <begin position="213"/>
        <end position="223"/>
    </location>
</feature>
<feature type="compositionally biased region" description="Basic and acidic residues" evidence="3">
    <location>
        <begin position="170"/>
        <end position="179"/>
    </location>
</feature>
<dbReference type="SMART" id="SM00369">
    <property type="entry name" value="LRR_TYP"/>
    <property type="match status" value="9"/>
</dbReference>
<feature type="compositionally biased region" description="Polar residues" evidence="3">
    <location>
        <begin position="24"/>
        <end position="34"/>
    </location>
</feature>
<dbReference type="OrthoDB" id="676979at2759"/>
<evidence type="ECO:0000256" key="1">
    <source>
        <dbReference type="ARBA" id="ARBA00022614"/>
    </source>
</evidence>
<dbReference type="InterPro" id="IPR025875">
    <property type="entry name" value="Leu-rich_rpt_4"/>
</dbReference>
<dbReference type="Proteomes" id="UP000799436">
    <property type="component" value="Unassembled WGS sequence"/>
</dbReference>
<evidence type="ECO:0000313" key="4">
    <source>
        <dbReference type="EMBL" id="KAF2771277.1"/>
    </source>
</evidence>
<dbReference type="Pfam" id="PF12799">
    <property type="entry name" value="LRR_4"/>
    <property type="match status" value="1"/>
</dbReference>
<feature type="region of interest" description="Disordered" evidence="3">
    <location>
        <begin position="785"/>
        <end position="804"/>
    </location>
</feature>
<feature type="compositionally biased region" description="Polar residues" evidence="3">
    <location>
        <begin position="278"/>
        <end position="287"/>
    </location>
</feature>
<dbReference type="InterPro" id="IPR032675">
    <property type="entry name" value="LRR_dom_sf"/>
</dbReference>
<organism evidence="4 5">
    <name type="scientific">Teratosphaeria nubilosa</name>
    <dbReference type="NCBI Taxonomy" id="161662"/>
    <lineage>
        <taxon>Eukaryota</taxon>
        <taxon>Fungi</taxon>
        <taxon>Dikarya</taxon>
        <taxon>Ascomycota</taxon>
        <taxon>Pezizomycotina</taxon>
        <taxon>Dothideomycetes</taxon>
        <taxon>Dothideomycetidae</taxon>
        <taxon>Mycosphaerellales</taxon>
        <taxon>Teratosphaeriaceae</taxon>
        <taxon>Teratosphaeria</taxon>
    </lineage>
</organism>
<feature type="compositionally biased region" description="Polar residues" evidence="3">
    <location>
        <begin position="254"/>
        <end position="268"/>
    </location>
</feature>
<keyword evidence="1" id="KW-0433">Leucine-rich repeat</keyword>
<feature type="compositionally biased region" description="Low complexity" evidence="3">
    <location>
        <begin position="69"/>
        <end position="85"/>
    </location>
</feature>
<proteinExistence type="predicted"/>
<feature type="compositionally biased region" description="Polar residues" evidence="3">
    <location>
        <begin position="91"/>
        <end position="117"/>
    </location>
</feature>
<feature type="region of interest" description="Disordered" evidence="3">
    <location>
        <begin position="1"/>
        <end position="376"/>
    </location>
</feature>
<keyword evidence="5" id="KW-1185">Reference proteome</keyword>
<reference evidence="4" key="1">
    <citation type="journal article" date="2020" name="Stud. Mycol.">
        <title>101 Dothideomycetes genomes: a test case for predicting lifestyles and emergence of pathogens.</title>
        <authorList>
            <person name="Haridas S."/>
            <person name="Albert R."/>
            <person name="Binder M."/>
            <person name="Bloem J."/>
            <person name="Labutti K."/>
            <person name="Salamov A."/>
            <person name="Andreopoulos B."/>
            <person name="Baker S."/>
            <person name="Barry K."/>
            <person name="Bills G."/>
            <person name="Bluhm B."/>
            <person name="Cannon C."/>
            <person name="Castanera R."/>
            <person name="Culley D."/>
            <person name="Daum C."/>
            <person name="Ezra D."/>
            <person name="Gonzalez J."/>
            <person name="Henrissat B."/>
            <person name="Kuo A."/>
            <person name="Liang C."/>
            <person name="Lipzen A."/>
            <person name="Lutzoni F."/>
            <person name="Magnuson J."/>
            <person name="Mondo S."/>
            <person name="Nolan M."/>
            <person name="Ohm R."/>
            <person name="Pangilinan J."/>
            <person name="Park H.-J."/>
            <person name="Ramirez L."/>
            <person name="Alfaro M."/>
            <person name="Sun H."/>
            <person name="Tritt A."/>
            <person name="Yoshinaga Y."/>
            <person name="Zwiers L.-H."/>
            <person name="Turgeon B."/>
            <person name="Goodwin S."/>
            <person name="Spatafora J."/>
            <person name="Crous P."/>
            <person name="Grigoriev I."/>
        </authorList>
    </citation>
    <scope>NUCLEOTIDE SEQUENCE</scope>
    <source>
        <strain evidence="4">CBS 116005</strain>
    </source>
</reference>
<gene>
    <name evidence="4" type="ORF">EJ03DRAFT_325721</name>
</gene>
<feature type="compositionally biased region" description="Polar residues" evidence="3">
    <location>
        <begin position="191"/>
        <end position="209"/>
    </location>
</feature>
<dbReference type="GO" id="GO:0005737">
    <property type="term" value="C:cytoplasm"/>
    <property type="evidence" value="ECO:0007669"/>
    <property type="project" value="TreeGrafter"/>
</dbReference>
<feature type="compositionally biased region" description="Acidic residues" evidence="3">
    <location>
        <begin position="791"/>
        <end position="800"/>
    </location>
</feature>
<feature type="compositionally biased region" description="Polar residues" evidence="3">
    <location>
        <begin position="330"/>
        <end position="344"/>
    </location>
</feature>
<dbReference type="InterPro" id="IPR003591">
    <property type="entry name" value="Leu-rich_rpt_typical-subtyp"/>
</dbReference>
<sequence>MESPTPQKPTGIPRMSRLPVLNKRPSQIFATPSDPSVEPARNAISTPKLQKRTSIASLPRSTQRIAQDAAAIPKPPATTTRPTRASEANGVKSTARTLSRPGTNSGRPPSRAANTQRLPAPAEPAAATEDEENHDQLGSLDAFRSSSRQGCRDDESPTEIAGLAEALTEDLFRPSDRSKSRPSLTERAIESLQNLPSTPSAKTRRNSNFFAPPESPMGPPPRPGSSMSRNGSNGSRPGTSDGTFAKPARPASPPQKQSQSAKPASRTSLGGFGYTPGKQRSTSNTLPQRLRPSKDQKETIPPLPRLPAALKQIGIPAQPNGRLPARPLNGSKTLAARSSKSKPTLNGAFETNAAGSLRSSQREGAPGQRAVSNSANASSAALREQIAAAKAAVRKGKAKHDSPLQADNAQFGAFSSEMQSDPFNQAPKDGKHILRNRIKAAWTDGKLNIAALNLKQLPEEVLHMYDSASMEEGKVSWAEVVDLTRIIAADNDLEDLGDHIFPDRSIEELAEDEDSGGNQFGGLELLDLHGNMLQALPIGLRRLERLTVLNLAHNKLNNDCLDVVSQITSLKELRLGHNNIAGSLPTNICGLRHLEVLDLQANKILDLPEALRELVSLRVLNLAENQMTTVPMDTLRDLPLIELDASSNALIASLWPLGSINSHPTLQILNVANNSLAALVFAEGLSLPHLKVLDVTNNRLTVLPPVAGWTELITLAAGDNKIPELPAGFASLQRLRNVNFASNELRLINPEIAKMENLESLMLASNPLRDKKYLTMNATDIKRDLASRLEPDEDDGELSDPETVIGPEPAPGAARWNLKPNNILNLAAKSISDDMNDALGSFLQSHEVRQLLLSSNKLTTIPPALWLGQDIRILDLSNNALTADYFSADLDLPALQELNLSNCCLTSIDPLITQITAPALRTLNISTNRVTGALPAFRSTYPSLTTLFAANNKFTSLAADALRGLMTVSLASNELHSLPADVGLLWDEGLRNLDVSSNAFRVPNYRVLERGTEAVLRWLRERLPVAGREGEDED</sequence>
<evidence type="ECO:0000256" key="3">
    <source>
        <dbReference type="SAM" id="MobiDB-lite"/>
    </source>
</evidence>
<evidence type="ECO:0000313" key="5">
    <source>
        <dbReference type="Proteomes" id="UP000799436"/>
    </source>
</evidence>
<keyword evidence="2" id="KW-0677">Repeat</keyword>
<dbReference type="SUPFAM" id="SSF52047">
    <property type="entry name" value="RNI-like"/>
    <property type="match status" value="1"/>
</dbReference>
<dbReference type="Pfam" id="PF00560">
    <property type="entry name" value="LRR_1"/>
    <property type="match status" value="1"/>
</dbReference>
<feature type="compositionally biased region" description="Polar residues" evidence="3">
    <location>
        <begin position="43"/>
        <end position="65"/>
    </location>
</feature>
<dbReference type="PANTHER" id="PTHR48051">
    <property type="match status" value="1"/>
</dbReference>
<accession>A0A6G1LEG4</accession>
<evidence type="ECO:0000256" key="2">
    <source>
        <dbReference type="ARBA" id="ARBA00022737"/>
    </source>
</evidence>